<name>A0ABT9AHA3_9BACT</name>
<feature type="transmembrane region" description="Helical" evidence="1">
    <location>
        <begin position="80"/>
        <end position="100"/>
    </location>
</feature>
<dbReference type="Proteomes" id="UP001167796">
    <property type="component" value="Unassembled WGS sequence"/>
</dbReference>
<comment type="caution">
    <text evidence="2">The sequence shown here is derived from an EMBL/GenBank/DDBJ whole genome shotgun (WGS) entry which is preliminary data.</text>
</comment>
<keyword evidence="1" id="KW-0472">Membrane</keyword>
<sequence>MRTKLVYNKLQSFIAMFIAWFAGYIYFAIYMVHFSNWGYVTDFTFILSWTGIFTLISAFVFVPIIIKGYNKTFLTRQTKLFPLVTGAASQLVLALLLLPFTDLRPFEISWFYFGYAGIIGCVFGVFYAMFQIFWPFDSTSTWLRKSLIIISPALFLVFLFQLFPYITPTLAYKYFGDSIKEKAIFYVMGKYKVGDKISDLESQLPGLTGQGLGQPADIGMASGSGYGFSYDIKFEKGIITELVIDSSK</sequence>
<feature type="transmembrane region" description="Helical" evidence="1">
    <location>
        <begin position="12"/>
        <end position="34"/>
    </location>
</feature>
<gene>
    <name evidence="2" type="ORF">Q5H92_16980</name>
</gene>
<keyword evidence="1" id="KW-1133">Transmembrane helix</keyword>
<dbReference type="EMBL" id="JAUQSX010000009">
    <property type="protein sequence ID" value="MDO7848062.1"/>
    <property type="molecule type" value="Genomic_DNA"/>
</dbReference>
<feature type="transmembrane region" description="Helical" evidence="1">
    <location>
        <begin position="146"/>
        <end position="166"/>
    </location>
</feature>
<proteinExistence type="predicted"/>
<accession>A0ABT9AHA3</accession>
<protein>
    <submittedName>
        <fullName evidence="2">Uncharacterized protein</fullName>
    </submittedName>
</protein>
<dbReference type="RefSeq" id="WP_305012744.1">
    <property type="nucleotide sequence ID" value="NZ_JAUQSX010000009.1"/>
</dbReference>
<keyword evidence="3" id="KW-1185">Reference proteome</keyword>
<reference evidence="2" key="1">
    <citation type="submission" date="2023-07" db="EMBL/GenBank/DDBJ databases">
        <authorList>
            <person name="Kim M.K."/>
        </authorList>
    </citation>
    <scope>NUCLEOTIDE SEQUENCE</scope>
    <source>
        <strain evidence="2">M29</strain>
    </source>
</reference>
<keyword evidence="1" id="KW-0812">Transmembrane</keyword>
<evidence type="ECO:0000256" key="1">
    <source>
        <dbReference type="SAM" id="Phobius"/>
    </source>
</evidence>
<feature type="transmembrane region" description="Helical" evidence="1">
    <location>
        <begin position="46"/>
        <end position="68"/>
    </location>
</feature>
<evidence type="ECO:0000313" key="2">
    <source>
        <dbReference type="EMBL" id="MDO7848062.1"/>
    </source>
</evidence>
<organism evidence="2 3">
    <name type="scientific">Hymenobacter mellowenesis</name>
    <dbReference type="NCBI Taxonomy" id="3063995"/>
    <lineage>
        <taxon>Bacteria</taxon>
        <taxon>Pseudomonadati</taxon>
        <taxon>Bacteroidota</taxon>
        <taxon>Cytophagia</taxon>
        <taxon>Cytophagales</taxon>
        <taxon>Hymenobacteraceae</taxon>
        <taxon>Hymenobacter</taxon>
    </lineage>
</organism>
<evidence type="ECO:0000313" key="3">
    <source>
        <dbReference type="Proteomes" id="UP001167796"/>
    </source>
</evidence>
<feature type="transmembrane region" description="Helical" evidence="1">
    <location>
        <begin position="112"/>
        <end position="134"/>
    </location>
</feature>